<dbReference type="GO" id="GO:0006259">
    <property type="term" value="P:DNA metabolic process"/>
    <property type="evidence" value="ECO:0007669"/>
    <property type="project" value="UniProtKB-ARBA"/>
</dbReference>
<dbReference type="Gene3D" id="3.30.420.10">
    <property type="entry name" value="Ribonuclease H-like superfamily/Ribonuclease H"/>
    <property type="match status" value="1"/>
</dbReference>
<dbReference type="PANTHER" id="PTHR30231">
    <property type="entry name" value="DNA POLYMERASE III SUBUNIT EPSILON"/>
    <property type="match status" value="1"/>
</dbReference>
<dbReference type="RefSeq" id="WP_065239344.1">
    <property type="nucleotide sequence ID" value="NZ_JTJM01000026.1"/>
</dbReference>
<evidence type="ECO:0000256" key="3">
    <source>
        <dbReference type="ARBA" id="ARBA00022839"/>
    </source>
</evidence>
<dbReference type="Proteomes" id="UP000243558">
    <property type="component" value="Unassembled WGS sequence"/>
</dbReference>
<accession>A0A1A7NSI8</accession>
<dbReference type="SMART" id="SM00479">
    <property type="entry name" value="EXOIII"/>
    <property type="match status" value="1"/>
</dbReference>
<evidence type="ECO:0000256" key="1">
    <source>
        <dbReference type="ARBA" id="ARBA00022722"/>
    </source>
</evidence>
<evidence type="ECO:0000313" key="5">
    <source>
        <dbReference type="EMBL" id="OBW91959.1"/>
    </source>
</evidence>
<evidence type="ECO:0000256" key="2">
    <source>
        <dbReference type="ARBA" id="ARBA00022801"/>
    </source>
</evidence>
<name>A0A1A7NSI8_9PAST</name>
<dbReference type="GO" id="GO:0003676">
    <property type="term" value="F:nucleic acid binding"/>
    <property type="evidence" value="ECO:0007669"/>
    <property type="project" value="InterPro"/>
</dbReference>
<dbReference type="EMBL" id="JTJM01000026">
    <property type="protein sequence ID" value="OBW91959.1"/>
    <property type="molecule type" value="Genomic_DNA"/>
</dbReference>
<dbReference type="InterPro" id="IPR036397">
    <property type="entry name" value="RNaseH_sf"/>
</dbReference>
<keyword evidence="6" id="KW-1185">Reference proteome</keyword>
<evidence type="ECO:0000259" key="4">
    <source>
        <dbReference type="SMART" id="SM00479"/>
    </source>
</evidence>
<reference evidence="5 6" key="1">
    <citation type="submission" date="2014-11" db="EMBL/GenBank/DDBJ databases">
        <title>Pan-genome of Gallibacterium spp.</title>
        <authorList>
            <person name="Kudirkiene E."/>
            <person name="Bojesen A.M."/>
        </authorList>
    </citation>
    <scope>NUCLEOTIDE SEQUENCE [LARGE SCALE GENOMIC DNA]</scope>
    <source>
        <strain evidence="5 6">F151</strain>
    </source>
</reference>
<dbReference type="CDD" id="cd06127">
    <property type="entry name" value="DEDDh"/>
    <property type="match status" value="1"/>
</dbReference>
<dbReference type="InterPro" id="IPR012337">
    <property type="entry name" value="RNaseH-like_sf"/>
</dbReference>
<dbReference type="Pfam" id="PF00929">
    <property type="entry name" value="RNase_T"/>
    <property type="match status" value="1"/>
</dbReference>
<dbReference type="GO" id="GO:0008408">
    <property type="term" value="F:3'-5' exonuclease activity"/>
    <property type="evidence" value="ECO:0007669"/>
    <property type="project" value="TreeGrafter"/>
</dbReference>
<dbReference type="SUPFAM" id="SSF53098">
    <property type="entry name" value="Ribonuclease H-like"/>
    <property type="match status" value="1"/>
</dbReference>
<protein>
    <submittedName>
        <fullName evidence="5">DNA polymerase III subunit epsilon</fullName>
    </submittedName>
</protein>
<gene>
    <name evidence="5" type="ORF">QV01_06190</name>
</gene>
<feature type="domain" description="Exonuclease" evidence="4">
    <location>
        <begin position="49"/>
        <end position="222"/>
    </location>
</feature>
<dbReference type="PANTHER" id="PTHR30231:SF4">
    <property type="entry name" value="PROTEIN NEN2"/>
    <property type="match status" value="1"/>
</dbReference>
<dbReference type="GO" id="GO:0005829">
    <property type="term" value="C:cytosol"/>
    <property type="evidence" value="ECO:0007669"/>
    <property type="project" value="TreeGrafter"/>
</dbReference>
<keyword evidence="3" id="KW-0269">Exonuclease</keyword>
<comment type="caution">
    <text evidence="5">The sequence shown here is derived from an EMBL/GenBank/DDBJ whole genome shotgun (WGS) entry which is preliminary data.</text>
</comment>
<sequence>MIWHFWQDSLQKLEKQRQQALGSSNLPKLALPLYQCPIPNGDIPLSQLSLVALDFETSGLDIAQDRILSVGTVEINQQVLSLSTSQHYYLSSAGDAIKPETAIINHIRPEVLTLGLSEEECLQRLIPYLAGKVVIAHCASIEKNFLKKALQLPANLPLPLVFLDTLCLARSLSEYWGQANPDLRLAKIRQQKGLPAYLAHNAIADAIATGELFLALVAEIFPNQEVTLRQVAKQCSATR</sequence>
<dbReference type="AlphaFoldDB" id="A0A1A7NSI8"/>
<evidence type="ECO:0000313" key="6">
    <source>
        <dbReference type="Proteomes" id="UP000243558"/>
    </source>
</evidence>
<organism evidence="5 6">
    <name type="scientific">Gallibacterium genomosp. 3</name>
    <dbReference type="NCBI Taxonomy" id="505345"/>
    <lineage>
        <taxon>Bacteria</taxon>
        <taxon>Pseudomonadati</taxon>
        <taxon>Pseudomonadota</taxon>
        <taxon>Gammaproteobacteria</taxon>
        <taxon>Pasteurellales</taxon>
        <taxon>Pasteurellaceae</taxon>
        <taxon>Gallibacterium</taxon>
    </lineage>
</organism>
<keyword evidence="2" id="KW-0378">Hydrolase</keyword>
<dbReference type="OrthoDB" id="5497329at2"/>
<keyword evidence="1" id="KW-0540">Nuclease</keyword>
<proteinExistence type="predicted"/>
<dbReference type="InterPro" id="IPR013520">
    <property type="entry name" value="Ribonucl_H"/>
</dbReference>
<dbReference type="PATRIC" id="fig|505345.7.peg.1224"/>